<evidence type="ECO:0000256" key="6">
    <source>
        <dbReference type="SAM" id="Phobius"/>
    </source>
</evidence>
<reference evidence="10" key="1">
    <citation type="submission" date="2016-09" db="EMBL/GenBank/DDBJ databases">
        <authorList>
            <person name="Gulvik C.A."/>
        </authorList>
    </citation>
    <scope>NUCLEOTIDE SEQUENCE [LARGE SCALE GENOMIC DNA]</scope>
    <source>
        <strain evidence="10">LMG 26306</strain>
    </source>
</reference>
<evidence type="ECO:0000256" key="7">
    <source>
        <dbReference type="SAM" id="SignalP"/>
    </source>
</evidence>
<evidence type="ECO:0000259" key="8">
    <source>
        <dbReference type="Pfam" id="PF00746"/>
    </source>
</evidence>
<feature type="domain" description="Gram-positive cocci surface proteins LPxTG" evidence="8">
    <location>
        <begin position="70"/>
        <end position="107"/>
    </location>
</feature>
<feature type="compositionally biased region" description="Polar residues" evidence="5">
    <location>
        <begin position="48"/>
        <end position="72"/>
    </location>
</feature>
<dbReference type="STRING" id="903983.BCR23_04345"/>
<dbReference type="OrthoDB" id="2194656at2"/>
<comment type="caution">
    <text evidence="9">The sequence shown here is derived from an EMBL/GenBank/DDBJ whole genome shotgun (WGS) entry which is preliminary data.</text>
</comment>
<keyword evidence="10" id="KW-1185">Reference proteome</keyword>
<evidence type="ECO:0000256" key="3">
    <source>
        <dbReference type="ARBA" id="ARBA00022729"/>
    </source>
</evidence>
<evidence type="ECO:0000256" key="4">
    <source>
        <dbReference type="ARBA" id="ARBA00023088"/>
    </source>
</evidence>
<dbReference type="RefSeq" id="WP_069634559.1">
    <property type="nucleotide sequence ID" value="NZ_JXKZ01000002.1"/>
</dbReference>
<dbReference type="InterPro" id="IPR019931">
    <property type="entry name" value="LPXTG_anchor"/>
</dbReference>
<evidence type="ECO:0000313" key="10">
    <source>
        <dbReference type="Proteomes" id="UP000094764"/>
    </source>
</evidence>
<feature type="transmembrane region" description="Helical" evidence="6">
    <location>
        <begin position="85"/>
        <end position="104"/>
    </location>
</feature>
<dbReference type="AlphaFoldDB" id="A0A1E5GWZ2"/>
<organism evidence="9 10">
    <name type="scientific">Enterococcus quebecensis</name>
    <dbReference type="NCBI Taxonomy" id="903983"/>
    <lineage>
        <taxon>Bacteria</taxon>
        <taxon>Bacillati</taxon>
        <taxon>Bacillota</taxon>
        <taxon>Bacilli</taxon>
        <taxon>Lactobacillales</taxon>
        <taxon>Enterococcaceae</taxon>
        <taxon>Enterococcus</taxon>
    </lineage>
</organism>
<name>A0A1E5GWZ2_9ENTE</name>
<accession>A0A1E5GWZ2</accession>
<evidence type="ECO:0000256" key="5">
    <source>
        <dbReference type="SAM" id="MobiDB-lite"/>
    </source>
</evidence>
<keyword evidence="6" id="KW-0472">Membrane</keyword>
<keyword evidence="4" id="KW-0572">Peptidoglycan-anchor</keyword>
<feature type="signal peptide" evidence="7">
    <location>
        <begin position="1"/>
        <end position="23"/>
    </location>
</feature>
<proteinExistence type="predicted"/>
<sequence length="110" mass="11924">MKKIVCIMGFVLLFSLLSPSYLAEAQEYNGPANTTTVGGISFYEADDTGTTNSSNPPNSQETESYEKQQVVSSKPHFPNTGEKSAISVLVIGLVFVVIAFLGIMRKKSKQ</sequence>
<gene>
    <name evidence="9" type="ORF">BCR23_04345</name>
</gene>
<evidence type="ECO:0000313" key="9">
    <source>
        <dbReference type="EMBL" id="OEG17238.1"/>
    </source>
</evidence>
<keyword evidence="1" id="KW-0134">Cell wall</keyword>
<keyword evidence="6" id="KW-1133">Transmembrane helix</keyword>
<dbReference type="Pfam" id="PF00746">
    <property type="entry name" value="Gram_pos_anchor"/>
    <property type="match status" value="1"/>
</dbReference>
<keyword evidence="6" id="KW-0812">Transmembrane</keyword>
<keyword evidence="3 7" id="KW-0732">Signal</keyword>
<feature type="chain" id="PRO_5038346748" description="Gram-positive cocci surface proteins LPxTG domain-containing protein" evidence="7">
    <location>
        <begin position="24"/>
        <end position="110"/>
    </location>
</feature>
<dbReference type="NCBIfam" id="TIGR01167">
    <property type="entry name" value="LPXTG_anchor"/>
    <property type="match status" value="1"/>
</dbReference>
<dbReference type="EMBL" id="MIKB01000012">
    <property type="protein sequence ID" value="OEG17238.1"/>
    <property type="molecule type" value="Genomic_DNA"/>
</dbReference>
<evidence type="ECO:0000256" key="1">
    <source>
        <dbReference type="ARBA" id="ARBA00022512"/>
    </source>
</evidence>
<dbReference type="Proteomes" id="UP000094764">
    <property type="component" value="Unassembled WGS sequence"/>
</dbReference>
<keyword evidence="2" id="KW-0964">Secreted</keyword>
<evidence type="ECO:0000256" key="2">
    <source>
        <dbReference type="ARBA" id="ARBA00022525"/>
    </source>
</evidence>
<protein>
    <recommendedName>
        <fullName evidence="8">Gram-positive cocci surface proteins LPxTG domain-containing protein</fullName>
    </recommendedName>
</protein>
<feature type="region of interest" description="Disordered" evidence="5">
    <location>
        <begin position="43"/>
        <end position="81"/>
    </location>
</feature>